<dbReference type="CDD" id="cd02440">
    <property type="entry name" value="AdoMet_MTases"/>
    <property type="match status" value="1"/>
</dbReference>
<evidence type="ECO:0000313" key="1">
    <source>
        <dbReference type="EMBL" id="PQA46752.1"/>
    </source>
</evidence>
<dbReference type="Gene3D" id="3.40.50.150">
    <property type="entry name" value="Vaccinia Virus protein VP39"/>
    <property type="match status" value="1"/>
</dbReference>
<reference evidence="2" key="1">
    <citation type="submission" date="2018-02" db="EMBL/GenBank/DDBJ databases">
        <title>Genome sequencing of Solimonas sp. HR-BB.</title>
        <authorList>
            <person name="Lee Y."/>
            <person name="Jeon C.O."/>
        </authorList>
    </citation>
    <scope>NUCLEOTIDE SEQUENCE [LARGE SCALE GENOMIC DNA]</scope>
    <source>
        <strain evidence="2">HR-E</strain>
    </source>
</reference>
<name>A0A2P6AT93_9GAMM</name>
<organism evidence="1 2">
    <name type="scientific">Amnimonas aquatica</name>
    <dbReference type="NCBI Taxonomy" id="2094561"/>
    <lineage>
        <taxon>Bacteria</taxon>
        <taxon>Pseudomonadati</taxon>
        <taxon>Pseudomonadota</taxon>
        <taxon>Gammaproteobacteria</taxon>
        <taxon>Moraxellales</taxon>
        <taxon>Moraxellaceae</taxon>
        <taxon>Amnimonas</taxon>
    </lineage>
</organism>
<proteinExistence type="predicted"/>
<accession>A0A2P6AT93</accession>
<dbReference type="InterPro" id="IPR029063">
    <property type="entry name" value="SAM-dependent_MTases_sf"/>
</dbReference>
<dbReference type="AlphaFoldDB" id="A0A2P6AT93"/>
<dbReference type="SUPFAM" id="SSF53335">
    <property type="entry name" value="S-adenosyl-L-methionine-dependent methyltransferases"/>
    <property type="match status" value="1"/>
</dbReference>
<evidence type="ECO:0000313" key="2">
    <source>
        <dbReference type="Proteomes" id="UP000243900"/>
    </source>
</evidence>
<feature type="non-terminal residue" evidence="1">
    <location>
        <position position="152"/>
    </location>
</feature>
<dbReference type="RefSeq" id="WP_146089201.1">
    <property type="nucleotide sequence ID" value="NZ_PTQZ01000068.1"/>
</dbReference>
<dbReference type="EMBL" id="PTQZ01000068">
    <property type="protein sequence ID" value="PQA46752.1"/>
    <property type="molecule type" value="Genomic_DNA"/>
</dbReference>
<evidence type="ECO:0008006" key="3">
    <source>
        <dbReference type="Google" id="ProtNLM"/>
    </source>
</evidence>
<keyword evidence="2" id="KW-1185">Reference proteome</keyword>
<protein>
    <recommendedName>
        <fullName evidence="3">Methyltransferase domain-containing protein</fullName>
    </recommendedName>
</protein>
<sequence length="152" mass="16274">MTRIPAHRNDIATVLLGATTQPPWSNLGCWPADAAPGNRSDGSAADNNGDSEYDRACRRLALRHAEAVSLHADDRLLDLGCGPGASLRLWQEAFGVRHMTALERRPACVTALRELSLPGLERVHQADFDRLPLPGDLPAAGADVAICVDAAY</sequence>
<gene>
    <name evidence="1" type="ORF">C5O18_04255</name>
</gene>
<dbReference type="Proteomes" id="UP000243900">
    <property type="component" value="Unassembled WGS sequence"/>
</dbReference>
<comment type="caution">
    <text evidence="1">The sequence shown here is derived from an EMBL/GenBank/DDBJ whole genome shotgun (WGS) entry which is preliminary data.</text>
</comment>